<keyword evidence="1" id="KW-1133">Transmembrane helix</keyword>
<organism evidence="2 3">
    <name type="scientific">Scyliorhinus torazame</name>
    <name type="common">Cloudy catshark</name>
    <name type="synonym">Catulus torazame</name>
    <dbReference type="NCBI Taxonomy" id="75743"/>
    <lineage>
        <taxon>Eukaryota</taxon>
        <taxon>Metazoa</taxon>
        <taxon>Chordata</taxon>
        <taxon>Craniata</taxon>
        <taxon>Vertebrata</taxon>
        <taxon>Chondrichthyes</taxon>
        <taxon>Elasmobranchii</taxon>
        <taxon>Galeomorphii</taxon>
        <taxon>Galeoidea</taxon>
        <taxon>Carcharhiniformes</taxon>
        <taxon>Scyliorhinidae</taxon>
        <taxon>Scyliorhinus</taxon>
    </lineage>
</organism>
<dbReference type="Proteomes" id="UP000288216">
    <property type="component" value="Unassembled WGS sequence"/>
</dbReference>
<name>A0A401PCC9_SCYTO</name>
<keyword evidence="1" id="KW-0472">Membrane</keyword>
<dbReference type="Pfam" id="PF01963">
    <property type="entry name" value="TraB_PrgY_gumN"/>
    <property type="match status" value="1"/>
</dbReference>
<evidence type="ECO:0008006" key="4">
    <source>
        <dbReference type="Google" id="ProtNLM"/>
    </source>
</evidence>
<accession>A0A401PCC9</accession>
<dbReference type="CDD" id="cd14726">
    <property type="entry name" value="TraB_PrgY-like"/>
    <property type="match status" value="1"/>
</dbReference>
<sequence>MVELTNWCPGLETINALWNAVDVINRQRNNRTMVIVGQMLNYDWRKISYEEIYNTLGEKIRKRQEKPNLKSTVSELVTEDGCKVYLVGTIHFSKESIQDVQQLIQEVQPDAVVLELCRSRESLLTLDEQSIRNEARTFDLHKTQQLIKQFGLMQTLWLMLFLKISAYLIEQLGITPGGEFREAFRAAQKIPFCNIYLGDQPIFVTLRRCAAALSFWDLVKAFIGLVYIKSQPFPYGKMIVKQLKKKGKENGLEVIKMAMEEYPEFYHVFVSERDAYLTQSLKQAAKPIVLPKIFQSDPQKVIPSVVVGVVGIGHVAGITKNWNKQLNTQELMKLPNPSLSTRVFQISFIVISYGLKIFFYYKIAQTLIWLFY</sequence>
<proteinExistence type="predicted"/>
<dbReference type="InterPro" id="IPR002816">
    <property type="entry name" value="TraB/PrgY/GumN_fam"/>
</dbReference>
<protein>
    <recommendedName>
        <fullName evidence="4">TraB domain-containing protein</fullName>
    </recommendedName>
</protein>
<gene>
    <name evidence="2" type="ORF">scyTo_0008673</name>
</gene>
<dbReference type="EMBL" id="BFAA01003371">
    <property type="protein sequence ID" value="GCB70782.1"/>
    <property type="molecule type" value="Genomic_DNA"/>
</dbReference>
<feature type="transmembrane region" description="Helical" evidence="1">
    <location>
        <begin position="339"/>
        <end position="361"/>
    </location>
</feature>
<dbReference type="STRING" id="75743.A0A401PCC9"/>
<dbReference type="PANTHER" id="PTHR21530">
    <property type="entry name" value="PHEROMONE SHUTDOWN PROTEIN"/>
    <property type="match status" value="1"/>
</dbReference>
<reference evidence="2 3" key="1">
    <citation type="journal article" date="2018" name="Nat. Ecol. Evol.">
        <title>Shark genomes provide insights into elasmobranch evolution and the origin of vertebrates.</title>
        <authorList>
            <person name="Hara Y"/>
            <person name="Yamaguchi K"/>
            <person name="Onimaru K"/>
            <person name="Kadota M"/>
            <person name="Koyanagi M"/>
            <person name="Keeley SD"/>
            <person name="Tatsumi K"/>
            <person name="Tanaka K"/>
            <person name="Motone F"/>
            <person name="Kageyama Y"/>
            <person name="Nozu R"/>
            <person name="Adachi N"/>
            <person name="Nishimura O"/>
            <person name="Nakagawa R"/>
            <person name="Tanegashima C"/>
            <person name="Kiyatake I"/>
            <person name="Matsumoto R"/>
            <person name="Murakumo K"/>
            <person name="Nishida K"/>
            <person name="Terakita A"/>
            <person name="Kuratani S"/>
            <person name="Sato K"/>
            <person name="Hyodo S Kuraku.S."/>
        </authorList>
    </citation>
    <scope>NUCLEOTIDE SEQUENCE [LARGE SCALE GENOMIC DNA]</scope>
</reference>
<evidence type="ECO:0000313" key="3">
    <source>
        <dbReference type="Proteomes" id="UP000288216"/>
    </source>
</evidence>
<dbReference type="OrthoDB" id="48306at2759"/>
<dbReference type="AlphaFoldDB" id="A0A401PCC9"/>
<dbReference type="PANTHER" id="PTHR21530:SF7">
    <property type="entry name" value="TRAB DOMAIN-CONTAINING PROTEIN"/>
    <property type="match status" value="1"/>
</dbReference>
<comment type="caution">
    <text evidence="2">The sequence shown here is derived from an EMBL/GenBank/DDBJ whole genome shotgun (WGS) entry which is preliminary data.</text>
</comment>
<feature type="transmembrane region" description="Helical" evidence="1">
    <location>
        <begin position="301"/>
        <end position="319"/>
    </location>
</feature>
<keyword evidence="3" id="KW-1185">Reference proteome</keyword>
<keyword evidence="1" id="KW-0812">Transmembrane</keyword>
<evidence type="ECO:0000256" key="1">
    <source>
        <dbReference type="SAM" id="Phobius"/>
    </source>
</evidence>
<evidence type="ECO:0000313" key="2">
    <source>
        <dbReference type="EMBL" id="GCB70782.1"/>
    </source>
</evidence>
<dbReference type="InterPro" id="IPR046345">
    <property type="entry name" value="TraB_PrgY-like"/>
</dbReference>